<dbReference type="InterPro" id="IPR044038">
    <property type="entry name" value="dATP/dGTP_diPOhydrolase_N"/>
</dbReference>
<protein>
    <recommendedName>
        <fullName evidence="1">dATP/dGTP diphosphohydrolase N-terminal domain-containing protein</fullName>
    </recommendedName>
</protein>
<organism evidence="2">
    <name type="scientific">uncultured Caudovirales phage</name>
    <dbReference type="NCBI Taxonomy" id="2100421"/>
    <lineage>
        <taxon>Viruses</taxon>
        <taxon>Duplodnaviria</taxon>
        <taxon>Heunggongvirae</taxon>
        <taxon>Uroviricota</taxon>
        <taxon>Caudoviricetes</taxon>
        <taxon>Peduoviridae</taxon>
        <taxon>Maltschvirus</taxon>
        <taxon>Maltschvirus maltsch</taxon>
    </lineage>
</organism>
<name>A0A6J5QE88_9CAUD</name>
<evidence type="ECO:0000259" key="1">
    <source>
        <dbReference type="Pfam" id="PF18909"/>
    </source>
</evidence>
<dbReference type="EMBL" id="LR797394">
    <property type="protein sequence ID" value="CAB4212816.1"/>
    <property type="molecule type" value="Genomic_DNA"/>
</dbReference>
<dbReference type="Pfam" id="PF18909">
    <property type="entry name" value="dGTP_diPhyd_N"/>
    <property type="match status" value="1"/>
</dbReference>
<evidence type="ECO:0000313" key="3">
    <source>
        <dbReference type="EMBL" id="CAB4212816.1"/>
    </source>
</evidence>
<gene>
    <name evidence="2" type="ORF">UFOVP1085_22</name>
    <name evidence="3" type="ORF">UFOVP1439_42</name>
</gene>
<feature type="domain" description="dATP/dGTP diphosphohydrolase N-terminal" evidence="1">
    <location>
        <begin position="21"/>
        <end position="108"/>
    </location>
</feature>
<evidence type="ECO:0000313" key="2">
    <source>
        <dbReference type="EMBL" id="CAB4182789.1"/>
    </source>
</evidence>
<dbReference type="EMBL" id="LR797026">
    <property type="protein sequence ID" value="CAB4182789.1"/>
    <property type="molecule type" value="Genomic_DNA"/>
</dbReference>
<reference evidence="2" key="1">
    <citation type="submission" date="2020-05" db="EMBL/GenBank/DDBJ databases">
        <authorList>
            <person name="Chiriac C."/>
            <person name="Salcher M."/>
            <person name="Ghai R."/>
            <person name="Kavagutti S V."/>
        </authorList>
    </citation>
    <scope>NUCLEOTIDE SEQUENCE</scope>
</reference>
<proteinExistence type="predicted"/>
<sequence>MIYETKDSGERQNYDSGMVRDVQAGKPDFSLILTDNLPYEDQLITRWAALMERGASKYGRRNWQKATSDEELERFKASAFRHFVQWISGEIDEDHAAAVLFNINAAEYVKHKQTNPYGPGEVIPF</sequence>
<accession>A0A6J5QE88</accession>